<accession>A0ABU5KX70</accession>
<dbReference type="InterPro" id="IPR036390">
    <property type="entry name" value="WH_DNA-bd_sf"/>
</dbReference>
<dbReference type="InterPro" id="IPR005119">
    <property type="entry name" value="LysR_subst-bd"/>
</dbReference>
<evidence type="ECO:0000256" key="3">
    <source>
        <dbReference type="ARBA" id="ARBA00023125"/>
    </source>
</evidence>
<comment type="caution">
    <text evidence="6">The sequence shown here is derived from an EMBL/GenBank/DDBJ whole genome shotgun (WGS) entry which is preliminary data.</text>
</comment>
<evidence type="ECO:0000256" key="4">
    <source>
        <dbReference type="ARBA" id="ARBA00023163"/>
    </source>
</evidence>
<organism evidence="6 7">
    <name type="scientific">Pseudomonas asiatica</name>
    <dbReference type="NCBI Taxonomy" id="2219225"/>
    <lineage>
        <taxon>Bacteria</taxon>
        <taxon>Pseudomonadati</taxon>
        <taxon>Pseudomonadota</taxon>
        <taxon>Gammaproteobacteria</taxon>
        <taxon>Pseudomonadales</taxon>
        <taxon>Pseudomonadaceae</taxon>
        <taxon>Pseudomonas</taxon>
    </lineage>
</organism>
<dbReference type="Pfam" id="PF00126">
    <property type="entry name" value="HTH_1"/>
    <property type="match status" value="1"/>
</dbReference>
<gene>
    <name evidence="6" type="ORF">SOW75_09945</name>
</gene>
<proteinExistence type="inferred from homology"/>
<evidence type="ECO:0000313" key="7">
    <source>
        <dbReference type="Proteomes" id="UP001292116"/>
    </source>
</evidence>
<dbReference type="GeneID" id="97168180"/>
<sequence length="300" mass="33376">MDLRDLTYFETIARTGHLGKAAELLHKSQPALSKSIQRLEEALGAQLFRREGRRIRLTEVGELLLQRGRQLQLSIAETEREVRDFASGQIGTIRLGCSASMAEHLLPQLASFLLERAPELRLKLSIGQDDILRESLSSGRLDAIICPLNAGDPHLLTFPILQDEAVVVASADHPVFSSLISIAALCQYRWVLPGDAVASRRWIDEAFRSHQLPAPTVQIEANAVSLLPRLIAKTQLLSFLARETLVSGRWQSTLREVPIQETTMTRTVAVSVRAEAYLAPAVRLMVELLKADGKRFFTEI</sequence>
<keyword evidence="4" id="KW-0804">Transcription</keyword>
<dbReference type="Proteomes" id="UP001292116">
    <property type="component" value="Unassembled WGS sequence"/>
</dbReference>
<keyword evidence="7" id="KW-1185">Reference proteome</keyword>
<keyword evidence="3" id="KW-0238">DNA-binding</keyword>
<dbReference type="Gene3D" id="3.40.190.290">
    <property type="match status" value="1"/>
</dbReference>
<dbReference type="SUPFAM" id="SSF46785">
    <property type="entry name" value="Winged helix' DNA-binding domain"/>
    <property type="match status" value="1"/>
</dbReference>
<dbReference type="PANTHER" id="PTHR30419">
    <property type="entry name" value="HTH-TYPE TRANSCRIPTIONAL REGULATOR YBHD"/>
    <property type="match status" value="1"/>
</dbReference>
<dbReference type="InterPro" id="IPR000847">
    <property type="entry name" value="LysR_HTH_N"/>
</dbReference>
<evidence type="ECO:0000256" key="2">
    <source>
        <dbReference type="ARBA" id="ARBA00023015"/>
    </source>
</evidence>
<dbReference type="InterPro" id="IPR036388">
    <property type="entry name" value="WH-like_DNA-bd_sf"/>
</dbReference>
<keyword evidence="2" id="KW-0805">Transcription regulation</keyword>
<evidence type="ECO:0000256" key="1">
    <source>
        <dbReference type="ARBA" id="ARBA00009437"/>
    </source>
</evidence>
<dbReference type="Pfam" id="PF03466">
    <property type="entry name" value="LysR_substrate"/>
    <property type="match status" value="1"/>
</dbReference>
<dbReference type="PROSITE" id="PS50931">
    <property type="entry name" value="HTH_LYSR"/>
    <property type="match status" value="1"/>
</dbReference>
<feature type="domain" description="HTH lysR-type" evidence="5">
    <location>
        <begin position="1"/>
        <end position="58"/>
    </location>
</feature>
<dbReference type="Gene3D" id="1.10.10.10">
    <property type="entry name" value="Winged helix-like DNA-binding domain superfamily/Winged helix DNA-binding domain"/>
    <property type="match status" value="1"/>
</dbReference>
<dbReference type="EMBL" id="JAXUBM010000008">
    <property type="protein sequence ID" value="MDZ5738504.1"/>
    <property type="molecule type" value="Genomic_DNA"/>
</dbReference>
<dbReference type="SUPFAM" id="SSF53850">
    <property type="entry name" value="Periplasmic binding protein-like II"/>
    <property type="match status" value="1"/>
</dbReference>
<reference evidence="6 7" key="1">
    <citation type="submission" date="2023-11" db="EMBL/GenBank/DDBJ databases">
        <title>Draft genomes analysis of Pseudomonas asiatica isolated from milk, feces and farm soil of cows suffering from clinical mastitis.</title>
        <authorList>
            <person name="Rahman T."/>
            <person name="Das Z.C."/>
            <person name="Hoque M.N."/>
        </authorList>
    </citation>
    <scope>NUCLEOTIDE SEQUENCE [LARGE SCALE GENOMIC DNA]</scope>
    <source>
        <strain evidence="6 7">2F2</strain>
    </source>
</reference>
<evidence type="ECO:0000313" key="6">
    <source>
        <dbReference type="EMBL" id="MDZ5738504.1"/>
    </source>
</evidence>
<dbReference type="PRINTS" id="PR00039">
    <property type="entry name" value="HTHLYSR"/>
</dbReference>
<evidence type="ECO:0000259" key="5">
    <source>
        <dbReference type="PROSITE" id="PS50931"/>
    </source>
</evidence>
<dbReference type="RefSeq" id="WP_015270305.1">
    <property type="nucleotide sequence ID" value="NZ_BLJF01000001.1"/>
</dbReference>
<dbReference type="PANTHER" id="PTHR30419:SF8">
    <property type="entry name" value="NITROGEN ASSIMILATION TRANSCRIPTIONAL ACTIVATOR-RELATED"/>
    <property type="match status" value="1"/>
</dbReference>
<comment type="similarity">
    <text evidence="1">Belongs to the LysR transcriptional regulatory family.</text>
</comment>
<protein>
    <submittedName>
        <fullName evidence="6">LysR family transcriptional regulator</fullName>
    </submittedName>
</protein>
<dbReference type="InterPro" id="IPR050950">
    <property type="entry name" value="HTH-type_LysR_regulators"/>
</dbReference>
<name>A0ABU5KX70_9PSED</name>